<dbReference type="Gene3D" id="2.60.40.1510">
    <property type="entry name" value="ntegrin, alpha v. Chain A, domain 3"/>
    <property type="match status" value="1"/>
</dbReference>
<dbReference type="InterPro" id="IPR032695">
    <property type="entry name" value="Integrin_dom_sf"/>
</dbReference>
<keyword evidence="8 12" id="KW-0401">Integrin</keyword>
<dbReference type="PRINTS" id="PR01186">
    <property type="entry name" value="INTEGRINB"/>
</dbReference>
<dbReference type="GO" id="GO:0005178">
    <property type="term" value="F:integrin binding"/>
    <property type="evidence" value="ECO:0007669"/>
    <property type="project" value="TreeGrafter"/>
</dbReference>
<dbReference type="GO" id="GO:0007157">
    <property type="term" value="P:heterophilic cell-cell adhesion via plasma membrane cell adhesion molecules"/>
    <property type="evidence" value="ECO:0007669"/>
    <property type="project" value="UniProtKB-ARBA"/>
</dbReference>
<evidence type="ECO:0000256" key="12">
    <source>
        <dbReference type="RuleBase" id="RU000633"/>
    </source>
</evidence>
<evidence type="ECO:0000256" key="1">
    <source>
        <dbReference type="ARBA" id="ARBA00004251"/>
    </source>
</evidence>
<feature type="non-terminal residue" evidence="14">
    <location>
        <position position="1"/>
    </location>
</feature>
<dbReference type="SUPFAM" id="SSF53300">
    <property type="entry name" value="vWA-like"/>
    <property type="match status" value="1"/>
</dbReference>
<reference evidence="14" key="1">
    <citation type="journal article" date="2023" name="IScience">
        <title>Live-bearing cockroach genome reveals convergent evolutionary mechanisms linked to viviparity in insects and beyond.</title>
        <authorList>
            <person name="Fouks B."/>
            <person name="Harrison M.C."/>
            <person name="Mikhailova A.A."/>
            <person name="Marchal E."/>
            <person name="English S."/>
            <person name="Carruthers M."/>
            <person name="Jennings E.C."/>
            <person name="Chiamaka E.L."/>
            <person name="Frigard R.A."/>
            <person name="Pippel M."/>
            <person name="Attardo G.M."/>
            <person name="Benoit J.B."/>
            <person name="Bornberg-Bauer E."/>
            <person name="Tobe S.S."/>
        </authorList>
    </citation>
    <scope>NUCLEOTIDE SEQUENCE</scope>
    <source>
        <strain evidence="14">Stay&amp;Tobe</strain>
    </source>
</reference>
<protein>
    <recommendedName>
        <fullName evidence="12">Integrin beta</fullName>
    </recommendedName>
</protein>
<evidence type="ECO:0000256" key="9">
    <source>
        <dbReference type="ARBA" id="ARBA00023136"/>
    </source>
</evidence>
<dbReference type="GO" id="GO:0009986">
    <property type="term" value="C:cell surface"/>
    <property type="evidence" value="ECO:0007669"/>
    <property type="project" value="TreeGrafter"/>
</dbReference>
<proteinExistence type="inferred from homology"/>
<dbReference type="Proteomes" id="UP001233999">
    <property type="component" value="Unassembled WGS sequence"/>
</dbReference>
<evidence type="ECO:0000256" key="7">
    <source>
        <dbReference type="ARBA" id="ARBA00022989"/>
    </source>
</evidence>
<dbReference type="GO" id="GO:0007229">
    <property type="term" value="P:integrin-mediated signaling pathway"/>
    <property type="evidence" value="ECO:0007669"/>
    <property type="project" value="UniProtKB-KW"/>
</dbReference>
<name>A0AAD7ZCF2_DIPPU</name>
<evidence type="ECO:0000313" key="14">
    <source>
        <dbReference type="EMBL" id="KAJ9578089.1"/>
    </source>
</evidence>
<keyword evidence="6 12" id="KW-0130">Cell adhesion</keyword>
<dbReference type="Gene3D" id="3.40.50.410">
    <property type="entry name" value="von Willebrand factor, type A domain"/>
    <property type="match status" value="1"/>
</dbReference>
<keyword evidence="5" id="KW-0677">Repeat</keyword>
<evidence type="ECO:0000313" key="15">
    <source>
        <dbReference type="Proteomes" id="UP001233999"/>
    </source>
</evidence>
<sequence>MGCRWCADPGISTGFHGRCICTDEETDCSSIYPPQVPEERRLVLSENTDFDSNVQLRPQRASLNMNVGDVVRMKVQYRVAQDYPVDLYYLLDLSDSMKHIRNNVSRLGTNLANKMRSLTRNFRLGFGSFVDKPIEPFYDYIQCLTNGFETQQCEGKVNIVDECMKPYSYKHHLDLSEDDTRFTSEVKKAPLSKNIDSPEGTFDAIMQAIVCQDKIGWRENARHLLVVSTDASFHYAGDGKVNIRLPIPNDMQCHLDASGKFSHSLKFDYPSVSQINQVAMKHYVHVIFVVQNKLYTVYQHLTSGVYASSVLTLSDDSSNLLQLLTTEYEKITENVVLADSADPNYLTVTYNSTCSGYNSATHNCQVGKHEHVEYTIDIKAERCPENRSEWTQHFEIFNPKLKQRLLVAVNITCECACEVHGYTTDAAECSHSGSYKCGVCDCDPGLHGSKCQCDIKSSAIEEIGCRASNSSSTEPVCSGNGHCECGVCANEVSNENPFPCLKNIKYE</sequence>
<evidence type="ECO:0000256" key="6">
    <source>
        <dbReference type="ARBA" id="ARBA00022889"/>
    </source>
</evidence>
<evidence type="ECO:0000259" key="13">
    <source>
        <dbReference type="SMART" id="SM00187"/>
    </source>
</evidence>
<dbReference type="InterPro" id="IPR002369">
    <property type="entry name" value="Integrin_bsu_VWA"/>
</dbReference>
<evidence type="ECO:0000256" key="10">
    <source>
        <dbReference type="ARBA" id="ARBA00023157"/>
    </source>
</evidence>
<evidence type="ECO:0000256" key="11">
    <source>
        <dbReference type="ARBA" id="ARBA00023180"/>
    </source>
</evidence>
<dbReference type="GO" id="GO:0016477">
    <property type="term" value="P:cell migration"/>
    <property type="evidence" value="ECO:0007669"/>
    <property type="project" value="TreeGrafter"/>
</dbReference>
<comment type="similarity">
    <text evidence="2 12">Belongs to the integrin beta chain family.</text>
</comment>
<organism evidence="14 15">
    <name type="scientific">Diploptera punctata</name>
    <name type="common">Pacific beetle cockroach</name>
    <dbReference type="NCBI Taxonomy" id="6984"/>
    <lineage>
        <taxon>Eukaryota</taxon>
        <taxon>Metazoa</taxon>
        <taxon>Ecdysozoa</taxon>
        <taxon>Arthropoda</taxon>
        <taxon>Hexapoda</taxon>
        <taxon>Insecta</taxon>
        <taxon>Pterygota</taxon>
        <taxon>Neoptera</taxon>
        <taxon>Polyneoptera</taxon>
        <taxon>Dictyoptera</taxon>
        <taxon>Blattodea</taxon>
        <taxon>Blaberoidea</taxon>
        <taxon>Blaberidae</taxon>
        <taxon>Diplopterinae</taxon>
        <taxon>Diploptera</taxon>
    </lineage>
</organism>
<dbReference type="GO" id="GO:0007160">
    <property type="term" value="P:cell-matrix adhesion"/>
    <property type="evidence" value="ECO:0007669"/>
    <property type="project" value="TreeGrafter"/>
</dbReference>
<dbReference type="FunFam" id="3.40.50.410:FF:000002">
    <property type="entry name" value="Integrin beta"/>
    <property type="match status" value="1"/>
</dbReference>
<keyword evidence="15" id="KW-1185">Reference proteome</keyword>
<dbReference type="InterPro" id="IPR015812">
    <property type="entry name" value="Integrin_bsu"/>
</dbReference>
<evidence type="ECO:0000256" key="2">
    <source>
        <dbReference type="ARBA" id="ARBA00007449"/>
    </source>
</evidence>
<evidence type="ECO:0000256" key="4">
    <source>
        <dbReference type="ARBA" id="ARBA00022692"/>
    </source>
</evidence>
<dbReference type="SMART" id="SM00187">
    <property type="entry name" value="INB"/>
    <property type="match status" value="1"/>
</dbReference>
<keyword evidence="7" id="KW-1133">Transmembrane helix</keyword>
<comment type="caution">
    <text evidence="14">The sequence shown here is derived from an EMBL/GenBank/DDBJ whole genome shotgun (WGS) entry which is preliminary data.</text>
</comment>
<keyword evidence="4 12" id="KW-0812">Transmembrane</keyword>
<dbReference type="PANTHER" id="PTHR10082:SF60">
    <property type="entry name" value="INTEGRIN BETA-PS"/>
    <property type="match status" value="1"/>
</dbReference>
<dbReference type="GO" id="GO:0033627">
    <property type="term" value="P:cell adhesion mediated by integrin"/>
    <property type="evidence" value="ECO:0007669"/>
    <property type="project" value="TreeGrafter"/>
</dbReference>
<dbReference type="Gene3D" id="2.170.300.10">
    <property type="entry name" value="Tie2 ligand-binding domain superfamily"/>
    <property type="match status" value="1"/>
</dbReference>
<accession>A0AAD7ZCF2</accession>
<comment type="subcellular location">
    <subcellularLocation>
        <location evidence="1 12">Cell membrane</location>
        <topology evidence="1 12">Single-pass type I membrane protein</topology>
    </subcellularLocation>
</comment>
<dbReference type="AlphaFoldDB" id="A0AAD7ZCF2"/>
<gene>
    <name evidence="14" type="ORF">L9F63_025049</name>
</gene>
<dbReference type="GO" id="GO:0005925">
    <property type="term" value="C:focal adhesion"/>
    <property type="evidence" value="ECO:0007669"/>
    <property type="project" value="TreeGrafter"/>
</dbReference>
<dbReference type="SUPFAM" id="SSF69179">
    <property type="entry name" value="Integrin domains"/>
    <property type="match status" value="1"/>
</dbReference>
<keyword evidence="9" id="KW-0472">Membrane</keyword>
<dbReference type="EMBL" id="JASPKZ010009020">
    <property type="protein sequence ID" value="KAJ9578089.1"/>
    <property type="molecule type" value="Genomic_DNA"/>
</dbReference>
<evidence type="ECO:0000256" key="3">
    <source>
        <dbReference type="ARBA" id="ARBA00022475"/>
    </source>
</evidence>
<reference evidence="14" key="2">
    <citation type="submission" date="2023-05" db="EMBL/GenBank/DDBJ databases">
        <authorList>
            <person name="Fouks B."/>
        </authorList>
    </citation>
    <scope>NUCLEOTIDE SEQUENCE</scope>
    <source>
        <strain evidence="14">Stay&amp;Tobe</strain>
        <tissue evidence="14">Testes</tissue>
    </source>
</reference>
<keyword evidence="10" id="KW-1015">Disulfide bond</keyword>
<evidence type="ECO:0000256" key="8">
    <source>
        <dbReference type="ARBA" id="ARBA00023037"/>
    </source>
</evidence>
<keyword evidence="11" id="KW-0325">Glycoprotein</keyword>
<dbReference type="InterPro" id="IPR036465">
    <property type="entry name" value="vWFA_dom_sf"/>
</dbReference>
<dbReference type="GO" id="GO:0008305">
    <property type="term" value="C:integrin complex"/>
    <property type="evidence" value="ECO:0007669"/>
    <property type="project" value="TreeGrafter"/>
</dbReference>
<feature type="domain" description="Integrin beta subunit VWA" evidence="13">
    <location>
        <begin position="1"/>
        <end position="415"/>
    </location>
</feature>
<dbReference type="PANTHER" id="PTHR10082">
    <property type="entry name" value="INTEGRIN BETA SUBUNIT"/>
    <property type="match status" value="1"/>
</dbReference>
<keyword evidence="3" id="KW-1003">Cell membrane</keyword>
<evidence type="ECO:0000256" key="5">
    <source>
        <dbReference type="ARBA" id="ARBA00022737"/>
    </source>
</evidence>
<dbReference type="Pfam" id="PF00362">
    <property type="entry name" value="Integrin_beta"/>
    <property type="match status" value="1"/>
</dbReference>